<dbReference type="InterPro" id="IPR051877">
    <property type="entry name" value="Centriole_BasalBody_StrucProt"/>
</dbReference>
<dbReference type="Gene3D" id="1.10.287.2610">
    <property type="match status" value="1"/>
</dbReference>
<dbReference type="SUPFAM" id="SSF57997">
    <property type="entry name" value="Tropomyosin"/>
    <property type="match status" value="1"/>
</dbReference>
<evidence type="ECO:0000256" key="4">
    <source>
        <dbReference type="ARBA" id="ARBA00038123"/>
    </source>
</evidence>
<feature type="coiled-coil region" evidence="5">
    <location>
        <begin position="377"/>
        <end position="411"/>
    </location>
</feature>
<feature type="coiled-coil region" evidence="5">
    <location>
        <begin position="99"/>
        <end position="182"/>
    </location>
</feature>
<organism evidence="7 8">
    <name type="scientific">Calicophoron daubneyi</name>
    <name type="common">Rumen fluke</name>
    <name type="synonym">Paramphistomum daubneyi</name>
    <dbReference type="NCBI Taxonomy" id="300641"/>
    <lineage>
        <taxon>Eukaryota</taxon>
        <taxon>Metazoa</taxon>
        <taxon>Spiralia</taxon>
        <taxon>Lophotrochozoa</taxon>
        <taxon>Platyhelminthes</taxon>
        <taxon>Trematoda</taxon>
        <taxon>Digenea</taxon>
        <taxon>Plagiorchiida</taxon>
        <taxon>Pronocephalata</taxon>
        <taxon>Paramphistomoidea</taxon>
        <taxon>Paramphistomidae</taxon>
        <taxon>Calicophoron</taxon>
    </lineage>
</organism>
<dbReference type="GO" id="GO:0005814">
    <property type="term" value="C:centriole"/>
    <property type="evidence" value="ECO:0007669"/>
    <property type="project" value="UniProtKB-SubCell"/>
</dbReference>
<feature type="region of interest" description="Disordered" evidence="6">
    <location>
        <begin position="1288"/>
        <end position="1324"/>
    </location>
</feature>
<accession>A0AAV2TMV6</accession>
<dbReference type="Proteomes" id="UP001497525">
    <property type="component" value="Unassembled WGS sequence"/>
</dbReference>
<feature type="coiled-coil region" evidence="5">
    <location>
        <begin position="451"/>
        <end position="545"/>
    </location>
</feature>
<protein>
    <recommendedName>
        <fullName evidence="9">Centrosomal protein of 135 kDa</fullName>
    </recommendedName>
</protein>
<keyword evidence="3" id="KW-0206">Cytoskeleton</keyword>
<evidence type="ECO:0000256" key="6">
    <source>
        <dbReference type="SAM" id="MobiDB-lite"/>
    </source>
</evidence>
<feature type="coiled-coil region" evidence="5">
    <location>
        <begin position="572"/>
        <end position="921"/>
    </location>
</feature>
<feature type="coiled-coil region" evidence="5">
    <location>
        <begin position="978"/>
        <end position="1278"/>
    </location>
</feature>
<gene>
    <name evidence="7" type="ORF">CDAUBV1_LOCUS12880</name>
</gene>
<keyword evidence="2" id="KW-0963">Cytoplasm</keyword>
<dbReference type="EMBL" id="CAXLJL010000489">
    <property type="protein sequence ID" value="CAL5138279.1"/>
    <property type="molecule type" value="Genomic_DNA"/>
</dbReference>
<evidence type="ECO:0000256" key="5">
    <source>
        <dbReference type="SAM" id="Coils"/>
    </source>
</evidence>
<feature type="region of interest" description="Disordered" evidence="6">
    <location>
        <begin position="282"/>
        <end position="321"/>
    </location>
</feature>
<comment type="similarity">
    <text evidence="4">Belongs to the CEP135/TSGA10 family.</text>
</comment>
<feature type="compositionally biased region" description="Polar residues" evidence="6">
    <location>
        <begin position="1299"/>
        <end position="1313"/>
    </location>
</feature>
<dbReference type="PANTHER" id="PTHR20544">
    <property type="entry name" value="CENTROSOMAL PROTEIN CEP135"/>
    <property type="match status" value="1"/>
</dbReference>
<evidence type="ECO:0008006" key="9">
    <source>
        <dbReference type="Google" id="ProtNLM"/>
    </source>
</evidence>
<feature type="compositionally biased region" description="Polar residues" evidence="6">
    <location>
        <begin position="304"/>
        <end position="314"/>
    </location>
</feature>
<evidence type="ECO:0000256" key="3">
    <source>
        <dbReference type="ARBA" id="ARBA00023212"/>
    </source>
</evidence>
<keyword evidence="5" id="KW-0175">Coiled coil</keyword>
<evidence type="ECO:0000256" key="1">
    <source>
        <dbReference type="ARBA" id="ARBA00004114"/>
    </source>
</evidence>
<evidence type="ECO:0000256" key="2">
    <source>
        <dbReference type="ARBA" id="ARBA00022490"/>
    </source>
</evidence>
<name>A0AAV2TMV6_CALDB</name>
<comment type="caution">
    <text evidence="7">The sequence shown here is derived from an EMBL/GenBank/DDBJ whole genome shotgun (WGS) entry which is preliminary data.</text>
</comment>
<dbReference type="PANTHER" id="PTHR20544:SF0">
    <property type="entry name" value="NUCLEOPROTEIN TPR_MLP1 DOMAIN-CONTAINING PROTEIN"/>
    <property type="match status" value="1"/>
</dbReference>
<feature type="coiled-coil region" evidence="5">
    <location>
        <begin position="11"/>
        <end position="45"/>
    </location>
</feature>
<evidence type="ECO:0000313" key="8">
    <source>
        <dbReference type="Proteomes" id="UP001497525"/>
    </source>
</evidence>
<feature type="region of interest" description="Disordered" evidence="6">
    <location>
        <begin position="333"/>
        <end position="355"/>
    </location>
</feature>
<proteinExistence type="inferred from homology"/>
<comment type="subcellular location">
    <subcellularLocation>
        <location evidence="1">Cytoplasm</location>
        <location evidence="1">Cytoskeleton</location>
        <location evidence="1">Microtubule organizing center</location>
        <location evidence="1">Centrosome</location>
        <location evidence="1">Centriole</location>
    </subcellularLocation>
</comment>
<feature type="compositionally biased region" description="Basic and acidic residues" evidence="6">
    <location>
        <begin position="1314"/>
        <end position="1324"/>
    </location>
</feature>
<evidence type="ECO:0000313" key="7">
    <source>
        <dbReference type="EMBL" id="CAL5138279.1"/>
    </source>
</evidence>
<feature type="region of interest" description="Disordered" evidence="6">
    <location>
        <begin position="240"/>
        <end position="262"/>
    </location>
</feature>
<reference evidence="7" key="1">
    <citation type="submission" date="2024-06" db="EMBL/GenBank/DDBJ databases">
        <authorList>
            <person name="Liu X."/>
            <person name="Lenzi L."/>
            <person name="Haldenby T S."/>
            <person name="Uol C."/>
        </authorList>
    </citation>
    <scope>NUCLEOTIDE SEQUENCE</scope>
</reference>
<sequence>MTPVSSSCCANVEYERLIAELNNEIERLACQNRCLSENLSRTEDKVSLKTSKERDLEKHNKSLMDELCQLNKELVSLRADFRSRCDALEVETVRLRSQLADTVRERDEFAQQRHKFEREKNRLERTLAESKQQHLSADGDTRNMRTLLIRLEEDKKRLMQRIEKLTANERALVLELERLRRRGGVSMGKGNGISRLEEHLSGIEADRDYWRNQVELLQQMIANPSFGVRSGSAGRSLSVKLKSKPPIGQSPIKPSVKSKDPVIQKLENELRDIRADRDHLRQELDRSGRSRRSSPSPPTRSRSLNRIQAPQSESDANRDRQWCRGNEYWASQMTSIGMRPNPTASPRELTETGLHSSSLGLSQTKTISNTRGDLAELNRLRQERDELRDLLNKLEKRVQEIQTNVHTLTMERDQVNKLYNDARCEIHRLHQDLYALHENGDRSCQTTQSALRRAEAERDRALVDLSRVTAERDGLITKYKSANDNYKADKLRLTKQLDHLERCLHQISAERDEAMRRSDEQRQRLNELRANQKQLEEDVIAKQETKATDESTQLRNELDAQFRISAEKAEEAVRMSEQIHVMEMEIRGMEERVNECEKRLRHEREENSSLHSQIGQLQEENKCVQYELEKSSAEQADMLRQQRQIDKRIQTMTADCDRLVKQLTEANDQNKRLTERLSQLEQECAENMKRYQIEKTANEKLQEKIDAINYAKNTAERRNTWYDQQLAEAQSALARSEQQLSVEKDQNKWMSETNEKLIEDNKTLRATVELANKDKVHLESCIEDLTAAHRQAARDRDEMAQRCKALNDQLSDLETGLKQADIDMKRGAEALRAERAAVADLQQQLELHKRRIEVSEHDALDANNRHRETEDQLHKAETRVGQLERELRVEQNDYAQLRARYEALDEEKQNLEIGLHEAAQRLSHAEVDLSSRTREVSELRKVNEECSRALSKTQEALSVRNTELANSRNEQAAMQASLTEVRSLLEAQEREASRLREELSKMARESQKIQTELHDTADEREELRQRAKDYLTEIARQERALSEREGECNKLADQIRAANGEAEAWRARWEATENKLTAIRAEVEEREAEIAAERERADSREREVSHLRANLNTAELQSTSASRAAAEATEQLQVARAEMETLTSEVARLRDNLNRTESEKTNAQREATGHRLDGNQLRAQLDDLEIESEQLREQLEKERITVSTLQSMLQSLKQKEQGSSAEIQEKNVELAALKERVAATEERSESAQREADRLRERLVESEREVNRLSRNLSAERFEKERALSELRLNSLPAGYRPSGYTSLGSGLYHSSTLPRDRPSYREDY</sequence>